<reference evidence="2 3" key="1">
    <citation type="submission" date="2019-09" db="EMBL/GenBank/DDBJ databases">
        <title>Genome Sequence of Larkinella sp MA1.</title>
        <authorList>
            <person name="Srinivasan S."/>
        </authorList>
    </citation>
    <scope>NUCLEOTIDE SEQUENCE [LARGE SCALE GENOMIC DNA]</scope>
    <source>
        <strain evidence="2 3">MA1</strain>
    </source>
</reference>
<evidence type="ECO:0000313" key="3">
    <source>
        <dbReference type="Proteomes" id="UP000326344"/>
    </source>
</evidence>
<name>A0A5N1JN63_9BACT</name>
<keyword evidence="1" id="KW-0812">Transmembrane</keyword>
<accession>A0A5N1JN63</accession>
<feature type="transmembrane region" description="Helical" evidence="1">
    <location>
        <begin position="12"/>
        <end position="37"/>
    </location>
</feature>
<dbReference type="PROSITE" id="PS50096">
    <property type="entry name" value="IQ"/>
    <property type="match status" value="1"/>
</dbReference>
<gene>
    <name evidence="2" type="ORF">F0P93_05900</name>
</gene>
<dbReference type="InterPro" id="IPR055644">
    <property type="entry name" value="DUF7220"/>
</dbReference>
<sequence>MQSKKGSFTEALVSTLVGYVVSLVCAPVIFWVCGVAIKPTQLGSVTALFTVVSVLRGYLIRRYFNGRIVKKNPPKS</sequence>
<keyword evidence="1" id="KW-0472">Membrane</keyword>
<feature type="transmembrane region" description="Helical" evidence="1">
    <location>
        <begin position="43"/>
        <end position="60"/>
    </location>
</feature>
<keyword evidence="1" id="KW-1133">Transmembrane helix</keyword>
<keyword evidence="3" id="KW-1185">Reference proteome</keyword>
<dbReference type="Pfam" id="PF23858">
    <property type="entry name" value="DUF7220"/>
    <property type="match status" value="1"/>
</dbReference>
<dbReference type="RefSeq" id="WP_150875387.1">
    <property type="nucleotide sequence ID" value="NZ_VTWS01000001.1"/>
</dbReference>
<evidence type="ECO:0000256" key="1">
    <source>
        <dbReference type="SAM" id="Phobius"/>
    </source>
</evidence>
<organism evidence="2 3">
    <name type="scientific">Larkinella humicola</name>
    <dbReference type="NCBI Taxonomy" id="2607654"/>
    <lineage>
        <taxon>Bacteria</taxon>
        <taxon>Pseudomonadati</taxon>
        <taxon>Bacteroidota</taxon>
        <taxon>Cytophagia</taxon>
        <taxon>Cytophagales</taxon>
        <taxon>Spirosomataceae</taxon>
        <taxon>Larkinella</taxon>
    </lineage>
</organism>
<proteinExistence type="predicted"/>
<dbReference type="AlphaFoldDB" id="A0A5N1JN63"/>
<comment type="caution">
    <text evidence="2">The sequence shown here is derived from an EMBL/GenBank/DDBJ whole genome shotgun (WGS) entry which is preliminary data.</text>
</comment>
<dbReference type="EMBL" id="VTWS01000001">
    <property type="protein sequence ID" value="KAA9357268.1"/>
    <property type="molecule type" value="Genomic_DNA"/>
</dbReference>
<protein>
    <submittedName>
        <fullName evidence="2">Uncharacterized protein</fullName>
    </submittedName>
</protein>
<evidence type="ECO:0000313" key="2">
    <source>
        <dbReference type="EMBL" id="KAA9357268.1"/>
    </source>
</evidence>
<dbReference type="Proteomes" id="UP000326344">
    <property type="component" value="Unassembled WGS sequence"/>
</dbReference>